<accession>A0A1F7YJK8</accession>
<dbReference type="AlphaFoldDB" id="A0A1F7YJK8"/>
<comment type="caution">
    <text evidence="2">The sequence shown here is derived from an EMBL/GenBank/DDBJ whole genome shotgun (WGS) entry which is preliminary data.</text>
</comment>
<evidence type="ECO:0000259" key="1">
    <source>
        <dbReference type="Pfam" id="PF18894"/>
    </source>
</evidence>
<gene>
    <name evidence="2" type="ORF">A2628_01545</name>
</gene>
<dbReference type="Proteomes" id="UP000179221">
    <property type="component" value="Unassembled WGS sequence"/>
</dbReference>
<dbReference type="EMBL" id="MGGL01000004">
    <property type="protein sequence ID" value="OGM27457.1"/>
    <property type="molecule type" value="Genomic_DNA"/>
</dbReference>
<reference evidence="2 3" key="1">
    <citation type="journal article" date="2016" name="Nat. Commun.">
        <title>Thousands of microbial genomes shed light on interconnected biogeochemical processes in an aquifer system.</title>
        <authorList>
            <person name="Anantharaman K."/>
            <person name="Brown C.T."/>
            <person name="Hug L.A."/>
            <person name="Sharon I."/>
            <person name="Castelle C.J."/>
            <person name="Probst A.J."/>
            <person name="Thomas B.C."/>
            <person name="Singh A."/>
            <person name="Wilkins M.J."/>
            <person name="Karaoz U."/>
            <person name="Brodie E.L."/>
            <person name="Williams K.H."/>
            <person name="Hubbard S.S."/>
            <person name="Banfield J.F."/>
        </authorList>
    </citation>
    <scope>NUCLEOTIDE SEQUENCE [LARGE SCALE GENOMIC DNA]</scope>
</reference>
<proteinExistence type="predicted"/>
<feature type="domain" description="Putative phage metallopeptidase" evidence="1">
    <location>
        <begin position="10"/>
        <end position="117"/>
    </location>
</feature>
<protein>
    <recommendedName>
        <fullName evidence="1">Putative phage metallopeptidase domain-containing protein</fullName>
    </recommendedName>
</protein>
<dbReference type="Pfam" id="PF18894">
    <property type="entry name" value="PhageMetallopep"/>
    <property type="match status" value="1"/>
</dbReference>
<evidence type="ECO:0000313" key="2">
    <source>
        <dbReference type="EMBL" id="OGM27457.1"/>
    </source>
</evidence>
<sequence>MRKKKWVSVDWKHAPDIKKRVKILISSLDLSWLKSSDIYTFRSTTSSTRAYARIWGLSRVWQLALKTNPSYIVEVISQRFDKLPIKEQDKVLLHELAHIPKNFSGSLLPHTRSRGKRNFHDRVDELFAQYLKNIKY</sequence>
<dbReference type="InterPro" id="IPR043998">
    <property type="entry name" value="Put_Metallopep"/>
</dbReference>
<name>A0A1F7YJK8_9BACT</name>
<evidence type="ECO:0000313" key="3">
    <source>
        <dbReference type="Proteomes" id="UP000179221"/>
    </source>
</evidence>
<organism evidence="2 3">
    <name type="scientific">Candidatus Woesebacteria bacterium RIFCSPHIGHO2_01_FULL_40_22</name>
    <dbReference type="NCBI Taxonomy" id="1802499"/>
    <lineage>
        <taxon>Bacteria</taxon>
        <taxon>Candidatus Woeseibacteriota</taxon>
    </lineage>
</organism>